<evidence type="ECO:0000256" key="9">
    <source>
        <dbReference type="ARBA" id="ARBA00022701"/>
    </source>
</evidence>
<evidence type="ECO:0000256" key="7">
    <source>
        <dbReference type="ARBA" id="ARBA00022490"/>
    </source>
</evidence>
<evidence type="ECO:0000256" key="1">
    <source>
        <dbReference type="ARBA" id="ARBA00004123"/>
    </source>
</evidence>
<keyword evidence="11" id="KW-0159">Chromosome partition</keyword>
<evidence type="ECO:0000256" key="8">
    <source>
        <dbReference type="ARBA" id="ARBA00022618"/>
    </source>
</evidence>
<dbReference type="PANTHER" id="PTHR28036">
    <property type="entry name" value="DASH COMPLEX SUBUNIT DAD2"/>
    <property type="match status" value="1"/>
</dbReference>
<keyword evidence="16" id="KW-0137">Centromere</keyword>
<dbReference type="GO" id="GO:0000278">
    <property type="term" value="P:mitotic cell cycle"/>
    <property type="evidence" value="ECO:0007669"/>
    <property type="project" value="InterPro"/>
</dbReference>
<feature type="coiled-coil region" evidence="18">
    <location>
        <begin position="7"/>
        <end position="37"/>
    </location>
</feature>
<evidence type="ECO:0000256" key="12">
    <source>
        <dbReference type="ARBA" id="ARBA00022838"/>
    </source>
</evidence>
<proteinExistence type="inferred from homology"/>
<evidence type="ECO:0000256" key="17">
    <source>
        <dbReference type="ARBA" id="ARBA00030568"/>
    </source>
</evidence>
<dbReference type="AlphaFoldDB" id="A0A1V2LEZ5"/>
<evidence type="ECO:0000256" key="11">
    <source>
        <dbReference type="ARBA" id="ARBA00022829"/>
    </source>
</evidence>
<keyword evidence="14" id="KW-0539">Nucleus</keyword>
<dbReference type="EMBL" id="MPUK01000001">
    <property type="protein sequence ID" value="ONH69641.1"/>
    <property type="molecule type" value="Genomic_DNA"/>
</dbReference>
<keyword evidence="10" id="KW-0498">Mitosis</keyword>
<dbReference type="InterPro" id="IPR013963">
    <property type="entry name" value="DASH_Dad2"/>
</dbReference>
<reference evidence="20" key="1">
    <citation type="journal article" date="2017" name="Genome Announc.">
        <title>Genome sequences of Cyberlindnera fabianii 65, Pichia kudriavzevii 129, and Saccharomyces cerevisiae 131 isolated from fermented masau fruits in Zimbabwe.</title>
        <authorList>
            <person name="van Rijswijck I.M.H."/>
            <person name="Derks M.F.L."/>
            <person name="Abee T."/>
            <person name="de Ridder D."/>
            <person name="Smid E.J."/>
        </authorList>
    </citation>
    <scope>NUCLEOTIDE SEQUENCE [LARGE SCALE GENOMIC DNA]</scope>
    <source>
        <strain evidence="20">65</strain>
    </source>
</reference>
<comment type="similarity">
    <text evidence="4">Belongs to the DASH complex DAD2 family.</text>
</comment>
<gene>
    <name evidence="19" type="ORF">BON22_0468</name>
</gene>
<dbReference type="GO" id="GO:0051301">
    <property type="term" value="P:cell division"/>
    <property type="evidence" value="ECO:0007669"/>
    <property type="project" value="UniProtKB-KW"/>
</dbReference>
<keyword evidence="8" id="KW-0132">Cell division</keyword>
<keyword evidence="9" id="KW-0493">Microtubule</keyword>
<evidence type="ECO:0000256" key="15">
    <source>
        <dbReference type="ARBA" id="ARBA00023306"/>
    </source>
</evidence>
<comment type="caution">
    <text evidence="19">The sequence shown here is derived from an EMBL/GenBank/DDBJ whole genome shotgun (WGS) entry which is preliminary data.</text>
</comment>
<evidence type="ECO:0000256" key="4">
    <source>
        <dbReference type="ARBA" id="ARBA00005501"/>
    </source>
</evidence>
<evidence type="ECO:0000256" key="18">
    <source>
        <dbReference type="SAM" id="Coils"/>
    </source>
</evidence>
<accession>A0A1V2LEZ5</accession>
<evidence type="ECO:0000313" key="19">
    <source>
        <dbReference type="EMBL" id="ONH69641.1"/>
    </source>
</evidence>
<evidence type="ECO:0000256" key="10">
    <source>
        <dbReference type="ARBA" id="ARBA00022776"/>
    </source>
</evidence>
<keyword evidence="13" id="KW-0206">Cytoskeleton</keyword>
<dbReference type="GO" id="GO:0008608">
    <property type="term" value="P:attachment of spindle microtubules to kinetochore"/>
    <property type="evidence" value="ECO:0007669"/>
    <property type="project" value="TreeGrafter"/>
</dbReference>
<keyword evidence="7" id="KW-0963">Cytoplasm</keyword>
<evidence type="ECO:0000256" key="16">
    <source>
        <dbReference type="ARBA" id="ARBA00023328"/>
    </source>
</evidence>
<dbReference type="GO" id="GO:1990023">
    <property type="term" value="C:mitotic spindle midzone"/>
    <property type="evidence" value="ECO:0007669"/>
    <property type="project" value="TreeGrafter"/>
</dbReference>
<evidence type="ECO:0000256" key="13">
    <source>
        <dbReference type="ARBA" id="ARBA00023212"/>
    </source>
</evidence>
<dbReference type="GO" id="GO:0042729">
    <property type="term" value="C:DASH complex"/>
    <property type="evidence" value="ECO:0007669"/>
    <property type="project" value="InterPro"/>
</dbReference>
<sequence length="104" mass="12019">MSLQQRINEKKRELEQLSQVKQLADTLCSQLEQLETKLDTLADGTEGMNEHTTTPISIPYTNYVIKQQHLSLSLSTYAQTDYENTEEPPLPETLVRLRIRDDNK</sequence>
<evidence type="ECO:0000313" key="20">
    <source>
        <dbReference type="Proteomes" id="UP000189513"/>
    </source>
</evidence>
<evidence type="ECO:0000256" key="5">
    <source>
        <dbReference type="ARBA" id="ARBA00020260"/>
    </source>
</evidence>
<dbReference type="STRING" id="36022.A0A1V2LEZ5"/>
<evidence type="ECO:0000256" key="2">
    <source>
        <dbReference type="ARBA" id="ARBA00004186"/>
    </source>
</evidence>
<name>A0A1V2LEZ5_CYBFA</name>
<evidence type="ECO:0000256" key="6">
    <source>
        <dbReference type="ARBA" id="ARBA00022454"/>
    </source>
</evidence>
<evidence type="ECO:0000256" key="14">
    <source>
        <dbReference type="ARBA" id="ARBA00023242"/>
    </source>
</evidence>
<dbReference type="Pfam" id="PF08654">
    <property type="entry name" value="DASH_Dad2"/>
    <property type="match status" value="1"/>
</dbReference>
<dbReference type="PANTHER" id="PTHR28036:SF1">
    <property type="entry name" value="DASH COMPLEX SUBUNIT DAD2"/>
    <property type="match status" value="1"/>
</dbReference>
<dbReference type="Proteomes" id="UP000189513">
    <property type="component" value="Unassembled WGS sequence"/>
</dbReference>
<dbReference type="VEuPathDB" id="FungiDB:BON22_0468"/>
<keyword evidence="6" id="KW-0158">Chromosome</keyword>
<dbReference type="GO" id="GO:0005874">
    <property type="term" value="C:microtubule"/>
    <property type="evidence" value="ECO:0007669"/>
    <property type="project" value="UniProtKB-KW"/>
</dbReference>
<protein>
    <recommendedName>
        <fullName evidence="5">DASH complex subunit DAD2</fullName>
    </recommendedName>
    <alternativeName>
        <fullName evidence="17">Outer kinetochore protein DAD2</fullName>
    </alternativeName>
</protein>
<dbReference type="GO" id="GO:0044732">
    <property type="term" value="C:mitotic spindle pole body"/>
    <property type="evidence" value="ECO:0007669"/>
    <property type="project" value="TreeGrafter"/>
</dbReference>
<comment type="subcellular location">
    <subcellularLocation>
        <location evidence="3">Chromosome</location>
        <location evidence="3">Centromere</location>
        <location evidence="3">Kinetochore</location>
    </subcellularLocation>
    <subcellularLocation>
        <location evidence="2">Cytoplasm</location>
        <location evidence="2">Cytoskeleton</location>
        <location evidence="2">Spindle</location>
    </subcellularLocation>
    <subcellularLocation>
        <location evidence="1">Nucleus</location>
    </subcellularLocation>
</comment>
<organism evidence="19 20">
    <name type="scientific">Cyberlindnera fabianii</name>
    <name type="common">Yeast</name>
    <name type="synonym">Hansenula fabianii</name>
    <dbReference type="NCBI Taxonomy" id="36022"/>
    <lineage>
        <taxon>Eukaryota</taxon>
        <taxon>Fungi</taxon>
        <taxon>Dikarya</taxon>
        <taxon>Ascomycota</taxon>
        <taxon>Saccharomycotina</taxon>
        <taxon>Saccharomycetes</taxon>
        <taxon>Phaffomycetales</taxon>
        <taxon>Phaffomycetaceae</taxon>
        <taxon>Cyberlindnera</taxon>
    </lineage>
</organism>
<keyword evidence="12" id="KW-0995">Kinetochore</keyword>
<keyword evidence="15" id="KW-0131">Cell cycle</keyword>
<keyword evidence="20" id="KW-1185">Reference proteome</keyword>
<evidence type="ECO:0000256" key="3">
    <source>
        <dbReference type="ARBA" id="ARBA00004629"/>
    </source>
</evidence>
<keyword evidence="18" id="KW-0175">Coiled coil</keyword>